<keyword evidence="2" id="KW-1185">Reference proteome</keyword>
<comment type="caution">
    <text evidence="1">The sequence shown here is derived from an EMBL/GenBank/DDBJ whole genome shotgun (WGS) entry which is preliminary data.</text>
</comment>
<dbReference type="Proteomes" id="UP000073492">
    <property type="component" value="Unassembled WGS sequence"/>
</dbReference>
<evidence type="ECO:0000313" key="2">
    <source>
        <dbReference type="Proteomes" id="UP000073492"/>
    </source>
</evidence>
<dbReference type="EMBL" id="LFZO01000239">
    <property type="protein sequence ID" value="KXT10782.1"/>
    <property type="molecule type" value="Genomic_DNA"/>
</dbReference>
<accession>A0A139I8B1</accession>
<dbReference type="AlphaFoldDB" id="A0A139I8B1"/>
<evidence type="ECO:0000313" key="1">
    <source>
        <dbReference type="EMBL" id="KXT10782.1"/>
    </source>
</evidence>
<proteinExistence type="predicted"/>
<organism evidence="1 2">
    <name type="scientific">Pseudocercospora musae</name>
    <dbReference type="NCBI Taxonomy" id="113226"/>
    <lineage>
        <taxon>Eukaryota</taxon>
        <taxon>Fungi</taxon>
        <taxon>Dikarya</taxon>
        <taxon>Ascomycota</taxon>
        <taxon>Pezizomycotina</taxon>
        <taxon>Dothideomycetes</taxon>
        <taxon>Dothideomycetidae</taxon>
        <taxon>Mycosphaerellales</taxon>
        <taxon>Mycosphaerellaceae</taxon>
        <taxon>Pseudocercospora</taxon>
    </lineage>
</organism>
<sequence length="100" mass="11695">MTKAAAPTPQDFLVNCYKMMLLTTIERRYALHVIDLLLHPAHHSMDCFTTSPTSRHELHNSESYELRLKHPQNLLPELPSTPEKIWRENLKCLSRTKPME</sequence>
<reference evidence="1 2" key="1">
    <citation type="submission" date="2015-07" db="EMBL/GenBank/DDBJ databases">
        <title>Comparative genomics of the Sigatoka disease complex on banana suggests a link between parallel evolutionary changes in Pseudocercospora fijiensis and Pseudocercospora eumusae and increased virulence on the banana host.</title>
        <authorList>
            <person name="Chang T.-C."/>
            <person name="Salvucci A."/>
            <person name="Crous P.W."/>
            <person name="Stergiopoulos I."/>
        </authorList>
    </citation>
    <scope>NUCLEOTIDE SEQUENCE [LARGE SCALE GENOMIC DNA]</scope>
    <source>
        <strain evidence="1 2">CBS 116634</strain>
    </source>
</reference>
<dbReference type="EMBL" id="LFZO01000239">
    <property type="protein sequence ID" value="KXT10781.1"/>
    <property type="molecule type" value="Genomic_DNA"/>
</dbReference>
<name>A0A139I8B1_9PEZI</name>
<protein>
    <submittedName>
        <fullName evidence="1">Uncharacterized protein</fullName>
    </submittedName>
</protein>
<gene>
    <name evidence="1" type="ORF">AC579_2313</name>
</gene>